<dbReference type="PANTHER" id="PTHR36842">
    <property type="entry name" value="PROTEIN TOLB HOMOLOG"/>
    <property type="match status" value="1"/>
</dbReference>
<reference evidence="2 3" key="1">
    <citation type="journal article" date="2015" name="Microbiome">
        <title>Genomic resolution of linkages in carbon, nitrogen, and sulfur cycling among widespread estuary sediment bacteria.</title>
        <authorList>
            <person name="Baker B.J."/>
            <person name="Lazar C.S."/>
            <person name="Teske A.P."/>
            <person name="Dick G.J."/>
        </authorList>
    </citation>
    <scope>NUCLEOTIDE SEQUENCE [LARGE SCALE GENOMIC DNA]</scope>
    <source>
        <strain evidence="2">DG_56</strain>
    </source>
</reference>
<organism evidence="2 3">
    <name type="scientific">candidate division KD3-62 bacterium DG_56</name>
    <dbReference type="NCBI Taxonomy" id="1704032"/>
    <lineage>
        <taxon>Bacteria</taxon>
        <taxon>candidate division KD3-62</taxon>
    </lineage>
</organism>
<dbReference type="Pfam" id="PF07676">
    <property type="entry name" value="PD40"/>
    <property type="match status" value="2"/>
</dbReference>
<dbReference type="SUPFAM" id="SSF82171">
    <property type="entry name" value="DPP6 N-terminal domain-like"/>
    <property type="match status" value="1"/>
</dbReference>
<dbReference type="Proteomes" id="UP000052020">
    <property type="component" value="Unassembled WGS sequence"/>
</dbReference>
<dbReference type="InterPro" id="IPR011659">
    <property type="entry name" value="WD40"/>
</dbReference>
<name>A0A0S7XQS8_9BACT</name>
<dbReference type="Gene3D" id="2.120.10.30">
    <property type="entry name" value="TolB, C-terminal domain"/>
    <property type="match status" value="3"/>
</dbReference>
<evidence type="ECO:0008006" key="4">
    <source>
        <dbReference type="Google" id="ProtNLM"/>
    </source>
</evidence>
<accession>A0A0S7XQS8</accession>
<evidence type="ECO:0000313" key="3">
    <source>
        <dbReference type="Proteomes" id="UP000052020"/>
    </source>
</evidence>
<gene>
    <name evidence="2" type="ORF">AMK68_00365</name>
</gene>
<comment type="caution">
    <text evidence="2">The sequence shown here is derived from an EMBL/GenBank/DDBJ whole genome shotgun (WGS) entry which is preliminary data.</text>
</comment>
<evidence type="ECO:0000256" key="1">
    <source>
        <dbReference type="ARBA" id="ARBA00009820"/>
    </source>
</evidence>
<comment type="similarity">
    <text evidence="1">Belongs to the TolB family.</text>
</comment>
<evidence type="ECO:0000313" key="2">
    <source>
        <dbReference type="EMBL" id="KPJ64850.1"/>
    </source>
</evidence>
<protein>
    <recommendedName>
        <fullName evidence="4">Dipeptidylpeptidase IV N-terminal domain-containing protein</fullName>
    </recommendedName>
</protein>
<dbReference type="EMBL" id="LIZY01000004">
    <property type="protein sequence ID" value="KPJ64850.1"/>
    <property type="molecule type" value="Genomic_DNA"/>
</dbReference>
<dbReference type="PANTHER" id="PTHR36842:SF1">
    <property type="entry name" value="PROTEIN TOLB"/>
    <property type="match status" value="1"/>
</dbReference>
<dbReference type="InterPro" id="IPR011042">
    <property type="entry name" value="6-blade_b-propeller_TolB-like"/>
</dbReference>
<dbReference type="AlphaFoldDB" id="A0A0S7XQS8"/>
<proteinExistence type="inferred from homology"/>
<sequence length="309" mass="33872">MIHKVNLASGATQRLCEGYAPSWSAKGDKIALLRDKGDLYVVPASGGNAEKLAEGRVWTDDSRLAWSPDGRYVAFQKVAQWAATGPRTGSWLFCGDVYLAEPASGEVRRLTRFKEVFPNDWYQLNPRVYGWTPDGKNVVIACPEVGEYPAGVVGIDVTGGEATLLLERTSFVCLSPDGKRLVGAVYRKDPPRSRDFEEFIVEGILADRHVRTIAPADRIWRLTVSWPQRLAVGAGRTGAGRQSGYKLTLFHLDGGTQRILTKGDVYEAAPACSPDGSLVAFYRHANGQSHLYVMRPDGTQSRLVASSQE</sequence>